<dbReference type="RefSeq" id="WP_123209415.1">
    <property type="nucleotide sequence ID" value="NZ_QIBX01000018.1"/>
</dbReference>
<dbReference type="Pfam" id="PF03466">
    <property type="entry name" value="LysR_substrate"/>
    <property type="match status" value="1"/>
</dbReference>
<dbReference type="CDD" id="cd05466">
    <property type="entry name" value="PBP2_LTTR_substrate"/>
    <property type="match status" value="1"/>
</dbReference>
<dbReference type="AlphaFoldDB" id="A0A3N0AUU4"/>
<dbReference type="PANTHER" id="PTHR30346">
    <property type="entry name" value="TRANSCRIPTIONAL DUAL REGULATOR HCAR-RELATED"/>
    <property type="match status" value="1"/>
</dbReference>
<keyword evidence="7" id="KW-1185">Reference proteome</keyword>
<evidence type="ECO:0000256" key="2">
    <source>
        <dbReference type="ARBA" id="ARBA00023015"/>
    </source>
</evidence>
<dbReference type="GO" id="GO:0032993">
    <property type="term" value="C:protein-DNA complex"/>
    <property type="evidence" value="ECO:0007669"/>
    <property type="project" value="TreeGrafter"/>
</dbReference>
<dbReference type="SUPFAM" id="SSF53850">
    <property type="entry name" value="Periplasmic binding protein-like II"/>
    <property type="match status" value="1"/>
</dbReference>
<dbReference type="InterPro" id="IPR005119">
    <property type="entry name" value="LysR_subst-bd"/>
</dbReference>
<dbReference type="Gene3D" id="3.40.190.290">
    <property type="match status" value="1"/>
</dbReference>
<accession>A0A3N0AUU4</accession>
<keyword evidence="2" id="KW-0805">Transcription regulation</keyword>
<dbReference type="GO" id="GO:0003677">
    <property type="term" value="F:DNA binding"/>
    <property type="evidence" value="ECO:0007669"/>
    <property type="project" value="UniProtKB-KW"/>
</dbReference>
<evidence type="ECO:0000256" key="4">
    <source>
        <dbReference type="ARBA" id="ARBA00023163"/>
    </source>
</evidence>
<dbReference type="OrthoDB" id="3171066at2"/>
<dbReference type="PANTHER" id="PTHR30346:SF28">
    <property type="entry name" value="HTH-TYPE TRANSCRIPTIONAL REGULATOR CYNR"/>
    <property type="match status" value="1"/>
</dbReference>
<dbReference type="InterPro" id="IPR000847">
    <property type="entry name" value="LysR_HTH_N"/>
</dbReference>
<dbReference type="InterPro" id="IPR036390">
    <property type="entry name" value="WH_DNA-bd_sf"/>
</dbReference>
<keyword evidence="4" id="KW-0804">Transcription</keyword>
<dbReference type="SUPFAM" id="SSF46785">
    <property type="entry name" value="Winged helix' DNA-binding domain"/>
    <property type="match status" value="1"/>
</dbReference>
<dbReference type="FunFam" id="1.10.10.10:FF:000001">
    <property type="entry name" value="LysR family transcriptional regulator"/>
    <property type="match status" value="1"/>
</dbReference>
<proteinExistence type="inferred from homology"/>
<comment type="caution">
    <text evidence="6">The sequence shown here is derived from an EMBL/GenBank/DDBJ whole genome shotgun (WGS) entry which is preliminary data.</text>
</comment>
<keyword evidence="3" id="KW-0238">DNA-binding</keyword>
<evidence type="ECO:0000259" key="5">
    <source>
        <dbReference type="PROSITE" id="PS50931"/>
    </source>
</evidence>
<dbReference type="PROSITE" id="PS50931">
    <property type="entry name" value="HTH_LYSR"/>
    <property type="match status" value="1"/>
</dbReference>
<evidence type="ECO:0000313" key="6">
    <source>
        <dbReference type="EMBL" id="RNL38400.1"/>
    </source>
</evidence>
<dbReference type="EMBL" id="QIBX01000018">
    <property type="protein sequence ID" value="RNL38400.1"/>
    <property type="molecule type" value="Genomic_DNA"/>
</dbReference>
<dbReference type="GO" id="GO:0003700">
    <property type="term" value="F:DNA-binding transcription factor activity"/>
    <property type="evidence" value="ECO:0007669"/>
    <property type="project" value="InterPro"/>
</dbReference>
<dbReference type="Pfam" id="PF00126">
    <property type="entry name" value="HTH_1"/>
    <property type="match status" value="1"/>
</dbReference>
<reference evidence="7" key="1">
    <citation type="submission" date="2018-05" db="EMBL/GenBank/DDBJ databases">
        <title>Genome Sequencing of selected type strains of the family Eggerthellaceae.</title>
        <authorList>
            <person name="Danylec N."/>
            <person name="Stoll D.A."/>
            <person name="Doetsch A."/>
            <person name="Huch M."/>
        </authorList>
    </citation>
    <scope>NUCLEOTIDE SEQUENCE [LARGE SCALE GENOMIC DNA]</scope>
    <source>
        <strain evidence="7">DSM 24851</strain>
    </source>
</reference>
<dbReference type="PRINTS" id="PR00039">
    <property type="entry name" value="HTHLYSR"/>
</dbReference>
<evidence type="ECO:0000256" key="3">
    <source>
        <dbReference type="ARBA" id="ARBA00023125"/>
    </source>
</evidence>
<dbReference type="Proteomes" id="UP000269591">
    <property type="component" value="Unassembled WGS sequence"/>
</dbReference>
<evidence type="ECO:0000313" key="7">
    <source>
        <dbReference type="Proteomes" id="UP000269591"/>
    </source>
</evidence>
<evidence type="ECO:0000256" key="1">
    <source>
        <dbReference type="ARBA" id="ARBA00009437"/>
    </source>
</evidence>
<gene>
    <name evidence="6" type="ORF">DMP06_09035</name>
</gene>
<dbReference type="Gene3D" id="1.10.10.10">
    <property type="entry name" value="Winged helix-like DNA-binding domain superfamily/Winged helix DNA-binding domain"/>
    <property type="match status" value="1"/>
</dbReference>
<feature type="domain" description="HTH lysR-type" evidence="5">
    <location>
        <begin position="1"/>
        <end position="58"/>
    </location>
</feature>
<name>A0A3N0AUU4_9ACTN</name>
<dbReference type="InterPro" id="IPR036388">
    <property type="entry name" value="WH-like_DNA-bd_sf"/>
</dbReference>
<sequence>MNFEQLRQLDAVARLGTISAAATRLRISQPALSRSLARLESELGAQLLDRRGKSVAMSAAGEAALEYARAILHEERLMRMAVDEAVHRASTLVVGTVAPAPLWRLTALIAERFPDRLLSSRTMAQQDVEREVMDHEIDLGISFKPLTYPAVRCCHLMDERLSVSLPCGHPLAERAKLTFADLQNETFLLYNNIGFWRGLTDEHLPHATFIVQEDYAVFQQLVHTSPALTFITDAAYLAADMPNRVTVPLDEPDACAHFYLLASASGSRQAAEIFDWVQAQTRQ</sequence>
<protein>
    <submittedName>
        <fullName evidence="6">LysR family transcriptional regulator</fullName>
    </submittedName>
</protein>
<comment type="similarity">
    <text evidence="1">Belongs to the LysR transcriptional regulatory family.</text>
</comment>
<organism evidence="6 7">
    <name type="scientific">Slackia equolifaciens</name>
    <dbReference type="NCBI Taxonomy" id="498718"/>
    <lineage>
        <taxon>Bacteria</taxon>
        <taxon>Bacillati</taxon>
        <taxon>Actinomycetota</taxon>
        <taxon>Coriobacteriia</taxon>
        <taxon>Eggerthellales</taxon>
        <taxon>Eggerthellaceae</taxon>
        <taxon>Slackia</taxon>
    </lineage>
</organism>